<accession>A0A9E2KL62</accession>
<dbReference type="AlphaFoldDB" id="A0A9E2KL62"/>
<proteinExistence type="inferred from homology"/>
<comment type="subcellular location">
    <subcellularLocation>
        <location evidence="6">Cell membrane</location>
        <topology evidence="6">Multi-pass membrane protein</topology>
    </subcellularLocation>
    <subcellularLocation>
        <location evidence="1">Membrane</location>
        <topology evidence="1">Multi-pass membrane protein</topology>
    </subcellularLocation>
</comment>
<organism evidence="7 8">
    <name type="scientific">Candidatus Anaerobiospirillum merdipullorum</name>
    <dbReference type="NCBI Taxonomy" id="2838450"/>
    <lineage>
        <taxon>Bacteria</taxon>
        <taxon>Pseudomonadati</taxon>
        <taxon>Pseudomonadota</taxon>
        <taxon>Gammaproteobacteria</taxon>
        <taxon>Aeromonadales</taxon>
        <taxon>Succinivibrionaceae</taxon>
        <taxon>Anaerobiospirillum</taxon>
    </lineage>
</organism>
<gene>
    <name evidence="7" type="ORF">IAA31_00225</name>
</gene>
<evidence type="ECO:0000256" key="3">
    <source>
        <dbReference type="ARBA" id="ARBA00022692"/>
    </source>
</evidence>
<sequence length="179" mass="20033">MTWRYVNFREIGKIIAFMLPGMLVGYFLYYQVDLKFLLYIYGSVIVAIAVYTWLGKTGPRKVKLPLMIVLMTCAGLMQSLFVSGGAFVVLYAVTVFTDKAEFRATLSALWLVSNLLILGQEIGAGEITSYNFTLSVYVVIPTLFGIYLGNRIYKKVSGSTFFNMANFLLVISGLSCFIK</sequence>
<keyword evidence="6" id="KW-1003">Cell membrane</keyword>
<keyword evidence="3 6" id="KW-0812">Transmembrane</keyword>
<name>A0A9E2KL62_9GAMM</name>
<reference evidence="7" key="1">
    <citation type="journal article" date="2021" name="PeerJ">
        <title>Extensive microbial diversity within the chicken gut microbiome revealed by metagenomics and culture.</title>
        <authorList>
            <person name="Gilroy R."/>
            <person name="Ravi A."/>
            <person name="Getino M."/>
            <person name="Pursley I."/>
            <person name="Horton D.L."/>
            <person name="Alikhan N.F."/>
            <person name="Baker D."/>
            <person name="Gharbi K."/>
            <person name="Hall N."/>
            <person name="Watson M."/>
            <person name="Adriaenssens E.M."/>
            <person name="Foster-Nyarko E."/>
            <person name="Jarju S."/>
            <person name="Secka A."/>
            <person name="Antonio M."/>
            <person name="Oren A."/>
            <person name="Chaudhuri R.R."/>
            <person name="La Ragione R."/>
            <person name="Hildebrand F."/>
            <person name="Pallen M.J."/>
        </authorList>
    </citation>
    <scope>NUCLEOTIDE SEQUENCE</scope>
    <source>
        <strain evidence="7">687</strain>
    </source>
</reference>
<dbReference type="Proteomes" id="UP000824150">
    <property type="component" value="Unassembled WGS sequence"/>
</dbReference>
<feature type="transmembrane region" description="Helical" evidence="6">
    <location>
        <begin position="36"/>
        <end position="54"/>
    </location>
</feature>
<comment type="similarity">
    <text evidence="2 6">Belongs to the 4-toluene sulfonate uptake permease (TSUP) (TC 2.A.102) family.</text>
</comment>
<evidence type="ECO:0000256" key="5">
    <source>
        <dbReference type="ARBA" id="ARBA00023136"/>
    </source>
</evidence>
<dbReference type="Pfam" id="PF01925">
    <property type="entry name" value="TauE"/>
    <property type="match status" value="1"/>
</dbReference>
<evidence type="ECO:0000256" key="4">
    <source>
        <dbReference type="ARBA" id="ARBA00022989"/>
    </source>
</evidence>
<evidence type="ECO:0000313" key="8">
    <source>
        <dbReference type="Proteomes" id="UP000824150"/>
    </source>
</evidence>
<feature type="transmembrane region" description="Helical" evidence="6">
    <location>
        <begin position="12"/>
        <end position="30"/>
    </location>
</feature>
<keyword evidence="5 6" id="KW-0472">Membrane</keyword>
<evidence type="ECO:0000256" key="2">
    <source>
        <dbReference type="ARBA" id="ARBA00009142"/>
    </source>
</evidence>
<protein>
    <recommendedName>
        <fullName evidence="6">Probable membrane transporter protein</fullName>
    </recommendedName>
</protein>
<comment type="caution">
    <text evidence="7">The sequence shown here is derived from an EMBL/GenBank/DDBJ whole genome shotgun (WGS) entry which is preliminary data.</text>
</comment>
<dbReference type="EMBL" id="JAHLFG010000002">
    <property type="protein sequence ID" value="MBU3825909.1"/>
    <property type="molecule type" value="Genomic_DNA"/>
</dbReference>
<feature type="transmembrane region" description="Helical" evidence="6">
    <location>
        <begin position="160"/>
        <end position="178"/>
    </location>
</feature>
<evidence type="ECO:0000313" key="7">
    <source>
        <dbReference type="EMBL" id="MBU3825909.1"/>
    </source>
</evidence>
<feature type="transmembrane region" description="Helical" evidence="6">
    <location>
        <begin position="130"/>
        <end position="148"/>
    </location>
</feature>
<keyword evidence="4 6" id="KW-1133">Transmembrane helix</keyword>
<feature type="transmembrane region" description="Helical" evidence="6">
    <location>
        <begin position="66"/>
        <end position="94"/>
    </location>
</feature>
<dbReference type="InterPro" id="IPR002781">
    <property type="entry name" value="TM_pro_TauE-like"/>
</dbReference>
<evidence type="ECO:0000256" key="1">
    <source>
        <dbReference type="ARBA" id="ARBA00004141"/>
    </source>
</evidence>
<dbReference type="GO" id="GO:0005886">
    <property type="term" value="C:plasma membrane"/>
    <property type="evidence" value="ECO:0007669"/>
    <property type="project" value="UniProtKB-SubCell"/>
</dbReference>
<evidence type="ECO:0000256" key="6">
    <source>
        <dbReference type="RuleBase" id="RU363041"/>
    </source>
</evidence>
<reference evidence="7" key="2">
    <citation type="submission" date="2021-04" db="EMBL/GenBank/DDBJ databases">
        <authorList>
            <person name="Gilroy R."/>
        </authorList>
    </citation>
    <scope>NUCLEOTIDE SEQUENCE</scope>
    <source>
        <strain evidence="7">687</strain>
    </source>
</reference>